<comment type="caution">
    <text evidence="1">The sequence shown here is derived from an EMBL/GenBank/DDBJ whole genome shotgun (WGS) entry which is preliminary data.</text>
</comment>
<gene>
    <name evidence="1" type="ORF">FHQ09_09740</name>
</gene>
<dbReference type="Proteomes" id="UP000314223">
    <property type="component" value="Unassembled WGS sequence"/>
</dbReference>
<protein>
    <submittedName>
        <fullName evidence="1">Uncharacterized protein</fullName>
    </submittedName>
</protein>
<dbReference type="EMBL" id="VDMQ01000005">
    <property type="protein sequence ID" value="TNM54788.1"/>
    <property type="molecule type" value="Genomic_DNA"/>
</dbReference>
<accession>A0A5C4X190</accession>
<reference evidence="1 2" key="1">
    <citation type="submission" date="2019-06" db="EMBL/GenBank/DDBJ databases">
        <authorList>
            <person name="Mardanova A.M."/>
            <person name="Pudova D.S."/>
            <person name="Shagimardanova E.I."/>
            <person name="Gogoleva N.E."/>
            <person name="Lutfullin M.T."/>
            <person name="Hadieva G.F."/>
            <person name="Sharipova M.R."/>
        </authorList>
    </citation>
    <scope>NUCLEOTIDE SEQUENCE [LARGE SCALE GENOMIC DNA]</scope>
    <source>
        <strain evidence="1 2">MG-1</strain>
    </source>
</reference>
<dbReference type="AlphaFoldDB" id="A0A5C4X190"/>
<name>A0A5C4X190_9MICO</name>
<evidence type="ECO:0000313" key="2">
    <source>
        <dbReference type="Proteomes" id="UP000314223"/>
    </source>
</evidence>
<proteinExistence type="predicted"/>
<organism evidence="1 2">
    <name type="scientific">Brevibacterium sediminis</name>
    <dbReference type="NCBI Taxonomy" id="1857024"/>
    <lineage>
        <taxon>Bacteria</taxon>
        <taxon>Bacillati</taxon>
        <taxon>Actinomycetota</taxon>
        <taxon>Actinomycetes</taxon>
        <taxon>Micrococcales</taxon>
        <taxon>Brevibacteriaceae</taxon>
        <taxon>Brevibacterium</taxon>
    </lineage>
</organism>
<evidence type="ECO:0000313" key="1">
    <source>
        <dbReference type="EMBL" id="TNM54788.1"/>
    </source>
</evidence>
<sequence length="163" mass="17564">MVRWRSAVVRELQVDVEVLSLEQSDDFLQVVTLLRAHAQLVALDLGFDALGALVADDLRDLLRIVLVDALLEGRIDAVLLAGGVRFAVFQGLQRDSALDQLRLEDVENGLDPVLAVGFQLHGFAAPGDRRIGAAEVIAGVDLLRGLVECVVGFLAVDLADDVE</sequence>